<evidence type="ECO:0000313" key="1">
    <source>
        <dbReference type="EMBL" id="QHU26482.1"/>
    </source>
</evidence>
<protein>
    <recommendedName>
        <fullName evidence="2">HNH nuclease domain-containing protein</fullName>
    </recommendedName>
</protein>
<name>A0A6C0LB06_9ZZZZ</name>
<dbReference type="EMBL" id="MN740441">
    <property type="protein sequence ID" value="QHU26482.1"/>
    <property type="molecule type" value="Genomic_DNA"/>
</dbReference>
<dbReference type="AlphaFoldDB" id="A0A6C0LB06"/>
<organism evidence="1">
    <name type="scientific">viral metagenome</name>
    <dbReference type="NCBI Taxonomy" id="1070528"/>
    <lineage>
        <taxon>unclassified sequences</taxon>
        <taxon>metagenomes</taxon>
        <taxon>organismal metagenomes</taxon>
    </lineage>
</organism>
<accession>A0A6C0LB06</accession>
<sequence length="429" mass="49796">MDSIVPDLPSRYRILERYSGHTPKLGKSAGEELNWAYRIEDSDNAKEYIAMFCKPGYYTIIDTATWIELKKDHANVTWYYAPNGYISRTTHKGDKIPYVYLHQFILKYSGNGKGQNSIDHIHGQSKLEKRLDNRLSNLRIVTQSVQNENRGKVSRNCNARKLPVGISELPKFIVYYKECYNKEKNRMREFFAVEGHPKLEGKRKATSKSNKVSILSKLKEANDIIAKLENTYIQPIQVVEQPVQSIQLVQEPLQTISKPPPLQWKISNIYRILSSGNYSSYLAYLQENNKQPDIEEKLDALIKSIQDTTEEVAKGFIKKFVEDLRTVRHNALCYSKNELILLREDREHWNSQSVLRAFEANMLTKFKEHTERNTGESADDPAWSKQWTSFIDCVSKEVDAIKKKAIISKFLTAQRTKKFRKSKFTEHDT</sequence>
<dbReference type="InterPro" id="IPR044925">
    <property type="entry name" value="His-Me_finger_sf"/>
</dbReference>
<reference evidence="1" key="1">
    <citation type="journal article" date="2020" name="Nature">
        <title>Giant virus diversity and host interactions through global metagenomics.</title>
        <authorList>
            <person name="Schulz F."/>
            <person name="Roux S."/>
            <person name="Paez-Espino D."/>
            <person name="Jungbluth S."/>
            <person name="Walsh D.A."/>
            <person name="Denef V.J."/>
            <person name="McMahon K.D."/>
            <person name="Konstantinidis K.T."/>
            <person name="Eloe-Fadrosh E.A."/>
            <person name="Kyrpides N.C."/>
            <person name="Woyke T."/>
        </authorList>
    </citation>
    <scope>NUCLEOTIDE SEQUENCE</scope>
    <source>
        <strain evidence="1">GVMAG-M-3300027759-16</strain>
    </source>
</reference>
<proteinExistence type="predicted"/>
<dbReference type="SUPFAM" id="SSF54060">
    <property type="entry name" value="His-Me finger endonucleases"/>
    <property type="match status" value="1"/>
</dbReference>
<dbReference type="Gene3D" id="3.90.75.20">
    <property type="match status" value="1"/>
</dbReference>
<evidence type="ECO:0008006" key="2">
    <source>
        <dbReference type="Google" id="ProtNLM"/>
    </source>
</evidence>